<dbReference type="RefSeq" id="WP_275706978.1">
    <property type="nucleotide sequence ID" value="NZ_JANCMW010000007.1"/>
</dbReference>
<dbReference type="PANTHER" id="PTHR47894">
    <property type="entry name" value="HTH-TYPE TRANSCRIPTIONAL REGULATOR GADX"/>
    <property type="match status" value="1"/>
</dbReference>
<evidence type="ECO:0000256" key="3">
    <source>
        <dbReference type="ARBA" id="ARBA00023163"/>
    </source>
</evidence>
<dbReference type="InterPro" id="IPR009057">
    <property type="entry name" value="Homeodomain-like_sf"/>
</dbReference>
<dbReference type="InterPro" id="IPR018060">
    <property type="entry name" value="HTH_AraC"/>
</dbReference>
<dbReference type="Proteomes" id="UP001143391">
    <property type="component" value="Unassembled WGS sequence"/>
</dbReference>
<dbReference type="SUPFAM" id="SSF46689">
    <property type="entry name" value="Homeodomain-like"/>
    <property type="match status" value="1"/>
</dbReference>
<dbReference type="SMART" id="SM00342">
    <property type="entry name" value="HTH_ARAC"/>
    <property type="match status" value="1"/>
</dbReference>
<evidence type="ECO:0000256" key="1">
    <source>
        <dbReference type="ARBA" id="ARBA00023015"/>
    </source>
</evidence>
<evidence type="ECO:0000256" key="2">
    <source>
        <dbReference type="ARBA" id="ARBA00023125"/>
    </source>
</evidence>
<dbReference type="Gene3D" id="1.10.10.60">
    <property type="entry name" value="Homeodomain-like"/>
    <property type="match status" value="1"/>
</dbReference>
<keyword evidence="2" id="KW-0238">DNA-binding</keyword>
<dbReference type="PROSITE" id="PS01124">
    <property type="entry name" value="HTH_ARAC_FAMILY_2"/>
    <property type="match status" value="1"/>
</dbReference>
<evidence type="ECO:0000259" key="4">
    <source>
        <dbReference type="PROSITE" id="PS01124"/>
    </source>
</evidence>
<dbReference type="Pfam" id="PF12625">
    <property type="entry name" value="Arabinose_bd"/>
    <property type="match status" value="1"/>
</dbReference>
<organism evidence="5 6">
    <name type="scientific">Marinobacter iranensis</name>
    <dbReference type="NCBI Taxonomy" id="2962607"/>
    <lineage>
        <taxon>Bacteria</taxon>
        <taxon>Pseudomonadati</taxon>
        <taxon>Pseudomonadota</taxon>
        <taxon>Gammaproteobacteria</taxon>
        <taxon>Pseudomonadales</taxon>
        <taxon>Marinobacteraceae</taxon>
        <taxon>Marinobacter</taxon>
    </lineage>
</organism>
<protein>
    <submittedName>
        <fullName evidence="5">AraC family transcriptional regulator</fullName>
    </submittedName>
</protein>
<name>A0ABT5YBT5_9GAMM</name>
<dbReference type="EMBL" id="JANCMW010000007">
    <property type="protein sequence ID" value="MDF0751039.1"/>
    <property type="molecule type" value="Genomic_DNA"/>
</dbReference>
<proteinExistence type="predicted"/>
<dbReference type="PANTHER" id="PTHR47894:SF1">
    <property type="entry name" value="HTH-TYPE TRANSCRIPTIONAL REGULATOR VQSM"/>
    <property type="match status" value="1"/>
</dbReference>
<gene>
    <name evidence="5" type="ORF">NLU14_12465</name>
</gene>
<keyword evidence="3" id="KW-0804">Transcription</keyword>
<dbReference type="InterPro" id="IPR032687">
    <property type="entry name" value="AraC-type_N"/>
</dbReference>
<accession>A0ABT5YBT5</accession>
<evidence type="ECO:0000313" key="5">
    <source>
        <dbReference type="EMBL" id="MDF0751039.1"/>
    </source>
</evidence>
<sequence length="344" mass="39134">MERTVETSSRMALEVPIISARYARQFIRFMERKGVRRHAILGDTGISGDMLDDPDACLSMSQVRELLGKAEWLMGDERAAFQFGQQLDLPAHGLLGFAVLGQENPRRLISMIVQYLRVGLPLMDMDLSSTGSTFRIRLIDTWGLEHLLPCLTKIYMGSIHRISSQVCNHFCFEFDFDSSLSPDQWSAIAPYCEFRFNAPASQVTMPLSGRPIRKDETGLEFILANARSREREPSEQADETVMQVREMIMSQPGRPCTMDNLARRLDMSPRTLRQHLSTAGTSFRELRNEIRQNFATLYLTDTAIPLESIAEKLGFSDQAGFTKAYRSWTGHTPGDIRRQARDRK</sequence>
<evidence type="ECO:0000313" key="6">
    <source>
        <dbReference type="Proteomes" id="UP001143391"/>
    </source>
</evidence>
<keyword evidence="1" id="KW-0805">Transcription regulation</keyword>
<reference evidence="5" key="1">
    <citation type="submission" date="2022-07" db="EMBL/GenBank/DDBJ databases">
        <title>Marinobacter iranensis a new bacterium isolate from a hipersaline lake in Iran.</title>
        <authorList>
            <person name="Mohammad A.M.A."/>
            <person name="Cristina S.-P."/>
            <person name="Antonio V."/>
        </authorList>
    </citation>
    <scope>NUCLEOTIDE SEQUENCE</scope>
    <source>
        <strain evidence="5">71-i</strain>
    </source>
</reference>
<keyword evidence="6" id="KW-1185">Reference proteome</keyword>
<dbReference type="Pfam" id="PF12833">
    <property type="entry name" value="HTH_18"/>
    <property type="match status" value="1"/>
</dbReference>
<comment type="caution">
    <text evidence="5">The sequence shown here is derived from an EMBL/GenBank/DDBJ whole genome shotgun (WGS) entry which is preliminary data.</text>
</comment>
<feature type="domain" description="HTH araC/xylS-type" evidence="4">
    <location>
        <begin position="242"/>
        <end position="339"/>
    </location>
</feature>